<sequence length="440" mass="47076">MQAVLIFLLLTGATPAHSIGFLERVEKAAKEAWGYGARNFTHWAVRPGLAEFKQNFTAITVFSHQDAVGTNISCFRIPAIVQTSSGTILAFAEARGRFNHPWYNDTCADCSSLGIALKRSVDGGQTWSTLMWAVPPNFGAGAAGPHRNSGGNPVAVWDAQRKRVLLHFVRGVSATGSCLPGNSNWQVASEDEGVTWGPPYDISKFLGNFVGALPGPGSGAVQLGASGRLLFNAHYGTAERSSGAVVVYYSDDGGTTFSMMRFPASFGRMDESTMAETPSGHLVINMRNDPSTSGCPGGASDPSCQVRAVARSKDGGETWSGITFDTALPDSLCQASIGLVANTTIFFNPAMHTMRNLPTLRFSDDGGLTWRKSVMVADSFADYSAIVNGALMYDMRTSGSSVGGVLWGSCSQPVPFRLWCTPVELLKSSFWNIGFTRFQL</sequence>
<dbReference type="Proteomes" id="UP001190700">
    <property type="component" value="Unassembled WGS sequence"/>
</dbReference>
<keyword evidence="1" id="KW-0732">Signal</keyword>
<dbReference type="GO" id="GO:0005737">
    <property type="term" value="C:cytoplasm"/>
    <property type="evidence" value="ECO:0007669"/>
    <property type="project" value="TreeGrafter"/>
</dbReference>
<dbReference type="PANTHER" id="PTHR10628:SF30">
    <property type="entry name" value="EXO-ALPHA-SIALIDASE"/>
    <property type="match status" value="1"/>
</dbReference>
<dbReference type="GO" id="GO:0006689">
    <property type="term" value="P:ganglioside catabolic process"/>
    <property type="evidence" value="ECO:0007669"/>
    <property type="project" value="TreeGrafter"/>
</dbReference>
<feature type="signal peptide" evidence="1">
    <location>
        <begin position="1"/>
        <end position="18"/>
    </location>
</feature>
<gene>
    <name evidence="3" type="ORF">CYMTET_5942</name>
</gene>
<protein>
    <recommendedName>
        <fullName evidence="2">Sialidase domain-containing protein</fullName>
    </recommendedName>
</protein>
<accession>A0AAE0H039</accession>
<dbReference type="GO" id="GO:0016020">
    <property type="term" value="C:membrane"/>
    <property type="evidence" value="ECO:0007669"/>
    <property type="project" value="TreeGrafter"/>
</dbReference>
<evidence type="ECO:0000259" key="2">
    <source>
        <dbReference type="Pfam" id="PF13088"/>
    </source>
</evidence>
<dbReference type="GO" id="GO:0004308">
    <property type="term" value="F:exo-alpha-sialidase activity"/>
    <property type="evidence" value="ECO:0007669"/>
    <property type="project" value="InterPro"/>
</dbReference>
<dbReference type="PANTHER" id="PTHR10628">
    <property type="entry name" value="SIALIDASE"/>
    <property type="match status" value="1"/>
</dbReference>
<dbReference type="GO" id="GO:0009313">
    <property type="term" value="P:oligosaccharide catabolic process"/>
    <property type="evidence" value="ECO:0007669"/>
    <property type="project" value="TreeGrafter"/>
</dbReference>
<proteinExistence type="predicted"/>
<reference evidence="3 4" key="1">
    <citation type="journal article" date="2015" name="Genome Biol. Evol.">
        <title>Comparative Genomics of a Bacterivorous Green Alga Reveals Evolutionary Causalities and Consequences of Phago-Mixotrophic Mode of Nutrition.</title>
        <authorList>
            <person name="Burns J.A."/>
            <person name="Paasch A."/>
            <person name="Narechania A."/>
            <person name="Kim E."/>
        </authorList>
    </citation>
    <scope>NUCLEOTIDE SEQUENCE [LARGE SCALE GENOMIC DNA]</scope>
    <source>
        <strain evidence="3 4">PLY_AMNH</strain>
    </source>
</reference>
<dbReference type="CDD" id="cd15482">
    <property type="entry name" value="Sialidase_non-viral"/>
    <property type="match status" value="1"/>
</dbReference>
<evidence type="ECO:0000313" key="4">
    <source>
        <dbReference type="Proteomes" id="UP001190700"/>
    </source>
</evidence>
<dbReference type="EMBL" id="LGRX02001241">
    <property type="protein sequence ID" value="KAK3286506.1"/>
    <property type="molecule type" value="Genomic_DNA"/>
</dbReference>
<dbReference type="InterPro" id="IPR011040">
    <property type="entry name" value="Sialidase"/>
</dbReference>
<dbReference type="InterPro" id="IPR026856">
    <property type="entry name" value="Sialidase_fam"/>
</dbReference>
<dbReference type="SUPFAM" id="SSF50939">
    <property type="entry name" value="Sialidases"/>
    <property type="match status" value="1"/>
</dbReference>
<feature type="chain" id="PRO_5042158407" description="Sialidase domain-containing protein" evidence="1">
    <location>
        <begin position="19"/>
        <end position="440"/>
    </location>
</feature>
<comment type="caution">
    <text evidence="3">The sequence shown here is derived from an EMBL/GenBank/DDBJ whole genome shotgun (WGS) entry which is preliminary data.</text>
</comment>
<name>A0AAE0H039_9CHLO</name>
<keyword evidence="4" id="KW-1185">Reference proteome</keyword>
<feature type="domain" description="Sialidase" evidence="2">
    <location>
        <begin position="146"/>
        <end position="387"/>
    </location>
</feature>
<evidence type="ECO:0000313" key="3">
    <source>
        <dbReference type="EMBL" id="KAK3286506.1"/>
    </source>
</evidence>
<dbReference type="InterPro" id="IPR036278">
    <property type="entry name" value="Sialidase_sf"/>
</dbReference>
<evidence type="ECO:0000256" key="1">
    <source>
        <dbReference type="SAM" id="SignalP"/>
    </source>
</evidence>
<dbReference type="Gene3D" id="2.120.10.10">
    <property type="match status" value="1"/>
</dbReference>
<dbReference type="Pfam" id="PF13088">
    <property type="entry name" value="BNR_2"/>
    <property type="match status" value="1"/>
</dbReference>
<dbReference type="AlphaFoldDB" id="A0AAE0H039"/>
<organism evidence="3 4">
    <name type="scientific">Cymbomonas tetramitiformis</name>
    <dbReference type="NCBI Taxonomy" id="36881"/>
    <lineage>
        <taxon>Eukaryota</taxon>
        <taxon>Viridiplantae</taxon>
        <taxon>Chlorophyta</taxon>
        <taxon>Pyramimonadophyceae</taxon>
        <taxon>Pyramimonadales</taxon>
        <taxon>Pyramimonadaceae</taxon>
        <taxon>Cymbomonas</taxon>
    </lineage>
</organism>